<evidence type="ECO:0000313" key="2">
    <source>
        <dbReference type="Proteomes" id="UP001143856"/>
    </source>
</evidence>
<evidence type="ECO:0000313" key="1">
    <source>
        <dbReference type="EMBL" id="KAJ2994170.1"/>
    </source>
</evidence>
<comment type="caution">
    <text evidence="1">The sequence shown here is derived from an EMBL/GenBank/DDBJ whole genome shotgun (WGS) entry which is preliminary data.</text>
</comment>
<proteinExistence type="predicted"/>
<sequence>MASVCNDLLLPSLVDSLAQSDPSRVLYSVTKTKEPADGFNNICAADFARAVDRCSWFIEQNLGPGNGFPTLVYLGPQDLNYAILVLASIKTGYKLLLVSPRNTIEAHLSLLQKMACNTFLTPPNFILPIVKQILAMRPM</sequence>
<name>A0ACC1PKB2_9PEZI</name>
<gene>
    <name evidence="1" type="ORF">NUW58_g1628</name>
</gene>
<reference evidence="1" key="1">
    <citation type="submission" date="2022-10" db="EMBL/GenBank/DDBJ databases">
        <title>Genome Sequence of Xylaria curta.</title>
        <authorList>
            <person name="Buettner E."/>
        </authorList>
    </citation>
    <scope>NUCLEOTIDE SEQUENCE</scope>
    <source>
        <strain evidence="1">Babe10</strain>
    </source>
</reference>
<keyword evidence="2" id="KW-1185">Reference proteome</keyword>
<organism evidence="1 2">
    <name type="scientific">Xylaria curta</name>
    <dbReference type="NCBI Taxonomy" id="42375"/>
    <lineage>
        <taxon>Eukaryota</taxon>
        <taxon>Fungi</taxon>
        <taxon>Dikarya</taxon>
        <taxon>Ascomycota</taxon>
        <taxon>Pezizomycotina</taxon>
        <taxon>Sordariomycetes</taxon>
        <taxon>Xylariomycetidae</taxon>
        <taxon>Xylariales</taxon>
        <taxon>Xylariaceae</taxon>
        <taxon>Xylaria</taxon>
    </lineage>
</organism>
<dbReference type="EMBL" id="JAPDGR010000183">
    <property type="protein sequence ID" value="KAJ2994170.1"/>
    <property type="molecule type" value="Genomic_DNA"/>
</dbReference>
<dbReference type="Proteomes" id="UP001143856">
    <property type="component" value="Unassembled WGS sequence"/>
</dbReference>
<accession>A0ACC1PKB2</accession>
<protein>
    <submittedName>
        <fullName evidence="1">Uncharacterized protein</fullName>
    </submittedName>
</protein>